<evidence type="ECO:0000256" key="8">
    <source>
        <dbReference type="SAM" id="Phobius"/>
    </source>
</evidence>
<dbReference type="InterPro" id="IPR034294">
    <property type="entry name" value="Aquaporin_transptr"/>
</dbReference>
<evidence type="ECO:0000256" key="3">
    <source>
        <dbReference type="ARBA" id="ARBA00022448"/>
    </source>
</evidence>
<dbReference type="Gene3D" id="1.20.1080.10">
    <property type="entry name" value="Glycerol uptake facilitator protein"/>
    <property type="match status" value="1"/>
</dbReference>
<organism evidence="9 10">
    <name type="scientific">Jimgerdemannia flammicorona</name>
    <dbReference type="NCBI Taxonomy" id="994334"/>
    <lineage>
        <taxon>Eukaryota</taxon>
        <taxon>Fungi</taxon>
        <taxon>Fungi incertae sedis</taxon>
        <taxon>Mucoromycota</taxon>
        <taxon>Mucoromycotina</taxon>
        <taxon>Endogonomycetes</taxon>
        <taxon>Endogonales</taxon>
        <taxon>Endogonaceae</taxon>
        <taxon>Jimgerdemannia</taxon>
    </lineage>
</organism>
<evidence type="ECO:0000313" key="10">
    <source>
        <dbReference type="Proteomes" id="UP000268093"/>
    </source>
</evidence>
<evidence type="ECO:0000256" key="4">
    <source>
        <dbReference type="ARBA" id="ARBA00022692"/>
    </source>
</evidence>
<dbReference type="Pfam" id="PF00230">
    <property type="entry name" value="MIP"/>
    <property type="match status" value="1"/>
</dbReference>
<dbReference type="InterPro" id="IPR000425">
    <property type="entry name" value="MIP"/>
</dbReference>
<keyword evidence="3 7" id="KW-0813">Transport</keyword>
<comment type="caution">
    <text evidence="9">The sequence shown here is derived from an EMBL/GenBank/DDBJ whole genome shotgun (WGS) entry which is preliminary data.</text>
</comment>
<feature type="non-terminal residue" evidence="9">
    <location>
        <position position="254"/>
    </location>
</feature>
<proteinExistence type="inferred from homology"/>
<evidence type="ECO:0000256" key="6">
    <source>
        <dbReference type="ARBA" id="ARBA00023136"/>
    </source>
</evidence>
<dbReference type="EMBL" id="RBNI01008636">
    <property type="protein sequence ID" value="RUP44600.1"/>
    <property type="molecule type" value="Genomic_DNA"/>
</dbReference>
<dbReference type="InterPro" id="IPR023271">
    <property type="entry name" value="Aquaporin-like"/>
</dbReference>
<evidence type="ECO:0000256" key="2">
    <source>
        <dbReference type="ARBA" id="ARBA00006175"/>
    </source>
</evidence>
<keyword evidence="6 8" id="KW-0472">Membrane</keyword>
<evidence type="ECO:0000256" key="7">
    <source>
        <dbReference type="RuleBase" id="RU000477"/>
    </source>
</evidence>
<dbReference type="PRINTS" id="PR00783">
    <property type="entry name" value="MINTRINSICP"/>
</dbReference>
<accession>A0A433D189</accession>
<evidence type="ECO:0000256" key="5">
    <source>
        <dbReference type="ARBA" id="ARBA00022989"/>
    </source>
</evidence>
<dbReference type="OrthoDB" id="3222at2759"/>
<dbReference type="GO" id="GO:0015250">
    <property type="term" value="F:water channel activity"/>
    <property type="evidence" value="ECO:0007669"/>
    <property type="project" value="TreeGrafter"/>
</dbReference>
<keyword evidence="4 7" id="KW-0812">Transmembrane</keyword>
<keyword evidence="10" id="KW-1185">Reference proteome</keyword>
<feature type="transmembrane region" description="Helical" evidence="8">
    <location>
        <begin position="216"/>
        <end position="236"/>
    </location>
</feature>
<comment type="subcellular location">
    <subcellularLocation>
        <location evidence="1">Membrane</location>
        <topology evidence="1">Multi-pass membrane protein</topology>
    </subcellularLocation>
</comment>
<keyword evidence="5 8" id="KW-1133">Transmembrane helix</keyword>
<feature type="transmembrane region" description="Helical" evidence="8">
    <location>
        <begin position="145"/>
        <end position="165"/>
    </location>
</feature>
<reference evidence="9 10" key="1">
    <citation type="journal article" date="2018" name="New Phytol.">
        <title>Phylogenomics of Endogonaceae and evolution of mycorrhizas within Mucoromycota.</title>
        <authorList>
            <person name="Chang Y."/>
            <person name="Desiro A."/>
            <person name="Na H."/>
            <person name="Sandor L."/>
            <person name="Lipzen A."/>
            <person name="Clum A."/>
            <person name="Barry K."/>
            <person name="Grigoriev I.V."/>
            <person name="Martin F.M."/>
            <person name="Stajich J.E."/>
            <person name="Smith M.E."/>
            <person name="Bonito G."/>
            <person name="Spatafora J.W."/>
        </authorList>
    </citation>
    <scope>NUCLEOTIDE SEQUENCE [LARGE SCALE GENOMIC DNA]</scope>
    <source>
        <strain evidence="9 10">GMNB39</strain>
    </source>
</reference>
<name>A0A433D189_9FUNG</name>
<dbReference type="SUPFAM" id="SSF81338">
    <property type="entry name" value="Aquaporin-like"/>
    <property type="match status" value="1"/>
</dbReference>
<protein>
    <submittedName>
        <fullName evidence="9">Aquaporin-like protein</fullName>
    </submittedName>
</protein>
<evidence type="ECO:0000313" key="9">
    <source>
        <dbReference type="EMBL" id="RUP44600.1"/>
    </source>
</evidence>
<sequence>MNSLFHFHINIDGRVTLHPFGMLMNKALGFVGALPPDSEKILKIYNMSVFDPHFLILFHKSPLRRTILLTTIATVPSLRYQINDIIMTLKQDAVAAALGGVQATLSSDSNSINGPTPPTLFPILFNASQILGVAFSVGFSLLISVWIFAPISGGVLNPAVLLALILTRNISLVKGGLYLFAELAGATVGAGLLDAVTPGPLLGVNALGREITPFQATVLEAICTSILVLSVLFLAVEKSKTNVLAPIGIGMYSV</sequence>
<dbReference type="AlphaFoldDB" id="A0A433D189"/>
<comment type="similarity">
    <text evidence="2 7">Belongs to the MIP/aquaporin (TC 1.A.8) family.</text>
</comment>
<feature type="transmembrane region" description="Helical" evidence="8">
    <location>
        <begin position="177"/>
        <end position="196"/>
    </location>
</feature>
<dbReference type="GO" id="GO:0005886">
    <property type="term" value="C:plasma membrane"/>
    <property type="evidence" value="ECO:0007669"/>
    <property type="project" value="TreeGrafter"/>
</dbReference>
<evidence type="ECO:0000256" key="1">
    <source>
        <dbReference type="ARBA" id="ARBA00004141"/>
    </source>
</evidence>
<dbReference type="PANTHER" id="PTHR19139:SF199">
    <property type="entry name" value="MIP17260P"/>
    <property type="match status" value="1"/>
</dbReference>
<dbReference type="Proteomes" id="UP000268093">
    <property type="component" value="Unassembled WGS sequence"/>
</dbReference>
<gene>
    <name evidence="9" type="ORF">BC936DRAFT_149234</name>
</gene>
<dbReference type="PANTHER" id="PTHR19139">
    <property type="entry name" value="AQUAPORIN TRANSPORTER"/>
    <property type="match status" value="1"/>
</dbReference>